<accession>A0A6P8XGK3</accession>
<dbReference type="GeneID" id="117572119"/>
<protein>
    <submittedName>
        <fullName evidence="2">Uncharacterized protein LOC117572119</fullName>
    </submittedName>
</protein>
<evidence type="ECO:0000313" key="2">
    <source>
        <dbReference type="RefSeq" id="XP_034110635.1"/>
    </source>
</evidence>
<gene>
    <name evidence="2" type="primary">LOC117572119</name>
</gene>
<proteinExistence type="predicted"/>
<name>A0A6P8XGK3_DROAB</name>
<organism evidence="1 2">
    <name type="scientific">Drosophila albomicans</name>
    <name type="common">Fruit fly</name>
    <dbReference type="NCBI Taxonomy" id="7291"/>
    <lineage>
        <taxon>Eukaryota</taxon>
        <taxon>Metazoa</taxon>
        <taxon>Ecdysozoa</taxon>
        <taxon>Arthropoda</taxon>
        <taxon>Hexapoda</taxon>
        <taxon>Insecta</taxon>
        <taxon>Pterygota</taxon>
        <taxon>Neoptera</taxon>
        <taxon>Endopterygota</taxon>
        <taxon>Diptera</taxon>
        <taxon>Brachycera</taxon>
        <taxon>Muscomorpha</taxon>
        <taxon>Ephydroidea</taxon>
        <taxon>Drosophilidae</taxon>
        <taxon>Drosophila</taxon>
    </lineage>
</organism>
<sequence length="198" mass="23766">MASHRSAFKELNQMPAKLKEDVECWHHLITNGNKQLTSYAKTYSFILMHQNELNCGDRKTTRRTQESIDHLSVRLNKNIFVLKHILEALRLTRDRIEYMWQRVRIWNDDAHLKNHRITQKLNTSKLHNLLLFLHKRYEYEWEVKEMVVLGLDDDNVEYDVEILLAAWKTNRHAGGFEFNAKLKEFYSSIGQRRPKFLK</sequence>
<dbReference type="OrthoDB" id="7987047at2759"/>
<keyword evidence="1" id="KW-1185">Reference proteome</keyword>
<dbReference type="RefSeq" id="XP_034110635.1">
    <property type="nucleotide sequence ID" value="XM_034254744.2"/>
</dbReference>
<reference evidence="2" key="1">
    <citation type="submission" date="2025-08" db="UniProtKB">
        <authorList>
            <consortium name="RefSeq"/>
        </authorList>
    </citation>
    <scope>IDENTIFICATION</scope>
    <source>
        <strain evidence="2">15112-1751.03</strain>
        <tissue evidence="2">Whole Adult</tissue>
    </source>
</reference>
<dbReference type="AlphaFoldDB" id="A0A6P8XGK3"/>
<dbReference type="Proteomes" id="UP000515160">
    <property type="component" value="Chromosome 3"/>
</dbReference>
<evidence type="ECO:0000313" key="1">
    <source>
        <dbReference type="Proteomes" id="UP000515160"/>
    </source>
</evidence>